<evidence type="ECO:0008006" key="3">
    <source>
        <dbReference type="Google" id="ProtNLM"/>
    </source>
</evidence>
<dbReference type="Proteomes" id="UP001295423">
    <property type="component" value="Unassembled WGS sequence"/>
</dbReference>
<evidence type="ECO:0000313" key="1">
    <source>
        <dbReference type="EMBL" id="CAJ1929568.1"/>
    </source>
</evidence>
<evidence type="ECO:0000313" key="2">
    <source>
        <dbReference type="Proteomes" id="UP001295423"/>
    </source>
</evidence>
<dbReference type="CDD" id="cd09272">
    <property type="entry name" value="RNase_HI_RT_Ty1"/>
    <property type="match status" value="1"/>
</dbReference>
<protein>
    <recommendedName>
        <fullName evidence="3">Reverse transcriptase Ty1/copia-type domain-containing protein</fullName>
    </recommendedName>
</protein>
<reference evidence="1" key="1">
    <citation type="submission" date="2023-08" db="EMBL/GenBank/DDBJ databases">
        <authorList>
            <person name="Audoor S."/>
            <person name="Bilcke G."/>
        </authorList>
    </citation>
    <scope>NUCLEOTIDE SEQUENCE</scope>
</reference>
<keyword evidence="2" id="KW-1185">Reference proteome</keyword>
<sequence>MPKVNDEFLVWLNKTYESYKECTSTRGKVHVYLGMTLDFSKKGKLKICMDDYVKRMLDEFLVKFGENNNQETPAGNTLLDVGNGRKLDTARQEVFHSFVAKGLFLSKRAQHDILPTISILASQVREPNESNWKRIVRLMRYLHSTQGWHLLISAGSLRIMKWYVDASFAVHPDFKSHTGGSMSMGKGAVQVASKKQKLNTRSSTEAELVGVDDVITIILWTKLFMEAQGYPIEKNILYQDNQSAVLLEVNGRKSAGKQSRALNIRYYFVTHQVEKGNLVVEYCPTDAMIADFFTKPLQGEKFRQFCDEILGDQD</sequence>
<gene>
    <name evidence="1" type="ORF">CYCCA115_LOCUS1712</name>
</gene>
<organism evidence="1 2">
    <name type="scientific">Cylindrotheca closterium</name>
    <dbReference type="NCBI Taxonomy" id="2856"/>
    <lineage>
        <taxon>Eukaryota</taxon>
        <taxon>Sar</taxon>
        <taxon>Stramenopiles</taxon>
        <taxon>Ochrophyta</taxon>
        <taxon>Bacillariophyta</taxon>
        <taxon>Bacillariophyceae</taxon>
        <taxon>Bacillariophycidae</taxon>
        <taxon>Bacillariales</taxon>
        <taxon>Bacillariaceae</taxon>
        <taxon>Cylindrotheca</taxon>
    </lineage>
</organism>
<name>A0AAD2CCN8_9STRA</name>
<dbReference type="PANTHER" id="PTHR11439">
    <property type="entry name" value="GAG-POL-RELATED RETROTRANSPOSON"/>
    <property type="match status" value="1"/>
</dbReference>
<dbReference type="EMBL" id="CAKOGP040000089">
    <property type="protein sequence ID" value="CAJ1929568.1"/>
    <property type="molecule type" value="Genomic_DNA"/>
</dbReference>
<accession>A0AAD2CCN8</accession>
<dbReference type="PANTHER" id="PTHR11439:SF467">
    <property type="entry name" value="INTEGRASE CATALYTIC DOMAIN-CONTAINING PROTEIN"/>
    <property type="match status" value="1"/>
</dbReference>
<comment type="caution">
    <text evidence="1">The sequence shown here is derived from an EMBL/GenBank/DDBJ whole genome shotgun (WGS) entry which is preliminary data.</text>
</comment>
<dbReference type="AlphaFoldDB" id="A0AAD2CCN8"/>
<proteinExistence type="predicted"/>